<dbReference type="Pfam" id="PF02108">
    <property type="entry name" value="FliH"/>
    <property type="match status" value="1"/>
</dbReference>
<accession>A0A644Y948</accession>
<evidence type="ECO:0000313" key="2">
    <source>
        <dbReference type="EMBL" id="MPM24438.1"/>
    </source>
</evidence>
<proteinExistence type="predicted"/>
<dbReference type="InterPro" id="IPR018035">
    <property type="entry name" value="Flagellar_FliH/T3SS_HrpE"/>
</dbReference>
<comment type="caution">
    <text evidence="2">The sequence shown here is derived from an EMBL/GenBank/DDBJ whole genome shotgun (WGS) entry which is preliminary data.</text>
</comment>
<sequence>MEKNEPFITITVRPEDAEAIRANVTEHETDEFTARYIVLSDDTLEKNGCIIECSRSIIDLQIKKQLAAIVADLYVLGDNSHV</sequence>
<name>A0A644Y948_9ZZZZ</name>
<reference evidence="2" key="1">
    <citation type="submission" date="2019-08" db="EMBL/GenBank/DDBJ databases">
        <authorList>
            <person name="Kucharzyk K."/>
            <person name="Murdoch R.W."/>
            <person name="Higgins S."/>
            <person name="Loffler F."/>
        </authorList>
    </citation>
    <scope>NUCLEOTIDE SEQUENCE</scope>
</reference>
<feature type="domain" description="Flagellar assembly protein FliH/Type III secretion system HrpE" evidence="1">
    <location>
        <begin position="8"/>
        <end position="67"/>
    </location>
</feature>
<dbReference type="EMBL" id="VSSQ01004262">
    <property type="protein sequence ID" value="MPM24438.1"/>
    <property type="molecule type" value="Genomic_DNA"/>
</dbReference>
<evidence type="ECO:0000259" key="1">
    <source>
        <dbReference type="Pfam" id="PF02108"/>
    </source>
</evidence>
<protein>
    <recommendedName>
        <fullName evidence="1">Flagellar assembly protein FliH/Type III secretion system HrpE domain-containing protein</fullName>
    </recommendedName>
</protein>
<organism evidence="2">
    <name type="scientific">bioreactor metagenome</name>
    <dbReference type="NCBI Taxonomy" id="1076179"/>
    <lineage>
        <taxon>unclassified sequences</taxon>
        <taxon>metagenomes</taxon>
        <taxon>ecological metagenomes</taxon>
    </lineage>
</organism>
<gene>
    <name evidence="2" type="ORF">SDC9_70920</name>
</gene>
<dbReference type="AlphaFoldDB" id="A0A644Y948"/>